<reference evidence="18 19" key="1">
    <citation type="submission" date="2017-09" db="EMBL/GenBank/DDBJ databases">
        <title>Large-scale bioinformatics analysis of Bacillus genomes uncovers conserved roles of natural products in bacterial physiology.</title>
        <authorList>
            <consortium name="Agbiome Team Llc"/>
            <person name="Bleich R.M."/>
            <person name="Grubbs K.J."/>
            <person name="Santa Maria K.C."/>
            <person name="Allen S.E."/>
            <person name="Farag S."/>
            <person name="Shank E.A."/>
            <person name="Bowers A."/>
        </authorList>
    </citation>
    <scope>NUCLEOTIDE SEQUENCE [LARGE SCALE GENOMIC DNA]</scope>
    <source>
        <strain evidence="18 19">AFS083043</strain>
    </source>
</reference>
<dbReference type="PANTHER" id="PTHR43289">
    <property type="entry name" value="MITOGEN-ACTIVATED PROTEIN KINASE KINASE KINASE 20-RELATED"/>
    <property type="match status" value="1"/>
</dbReference>
<dbReference type="SUPFAM" id="SSF56112">
    <property type="entry name" value="Protein kinase-like (PK-like)"/>
    <property type="match status" value="1"/>
</dbReference>
<comment type="caution">
    <text evidence="18">The sequence shown here is derived from an EMBL/GenBank/DDBJ whole genome shotgun (WGS) entry which is preliminary data.</text>
</comment>
<dbReference type="AlphaFoldDB" id="A0A2B0MPJ3"/>
<dbReference type="PANTHER" id="PTHR43289:SF34">
    <property type="entry name" value="SERINE_THREONINE-PROTEIN KINASE YBDM-RELATED"/>
    <property type="match status" value="1"/>
</dbReference>
<keyword evidence="15" id="KW-0812">Transmembrane</keyword>
<evidence type="ECO:0000256" key="4">
    <source>
        <dbReference type="ARBA" id="ARBA00022544"/>
    </source>
</evidence>
<dbReference type="PROSITE" id="PS00108">
    <property type="entry name" value="PROTEIN_KINASE_ST"/>
    <property type="match status" value="1"/>
</dbReference>
<name>A0A2B0MPJ3_BACCE</name>
<dbReference type="SMART" id="SM00740">
    <property type="entry name" value="PASTA"/>
    <property type="match status" value="3"/>
</dbReference>
<feature type="domain" description="PASTA" evidence="17">
    <location>
        <begin position="365"/>
        <end position="432"/>
    </location>
</feature>
<evidence type="ECO:0000256" key="15">
    <source>
        <dbReference type="SAM" id="Phobius"/>
    </source>
</evidence>
<evidence type="ECO:0000313" key="19">
    <source>
        <dbReference type="Proteomes" id="UP000242656"/>
    </source>
</evidence>
<feature type="transmembrane region" description="Helical" evidence="15">
    <location>
        <begin position="341"/>
        <end position="365"/>
    </location>
</feature>
<keyword evidence="6 14" id="KW-0547">Nucleotide-binding</keyword>
<comment type="subcellular location">
    <subcellularLocation>
        <location evidence="12">Spore membrane</location>
        <topology evidence="12">Single-pass type II membrane protein</topology>
    </subcellularLocation>
</comment>
<keyword evidence="8 14" id="KW-0067">ATP-binding</keyword>
<evidence type="ECO:0000256" key="8">
    <source>
        <dbReference type="ARBA" id="ARBA00022840"/>
    </source>
</evidence>
<dbReference type="InterPro" id="IPR008271">
    <property type="entry name" value="Ser/Thr_kinase_AS"/>
</dbReference>
<dbReference type="FunFam" id="3.30.200.20:FF:000035">
    <property type="entry name" value="Serine/threonine protein kinase Stk1"/>
    <property type="match status" value="1"/>
</dbReference>
<feature type="domain" description="PASTA" evidence="17">
    <location>
        <begin position="500"/>
        <end position="566"/>
    </location>
</feature>
<evidence type="ECO:0000313" key="18">
    <source>
        <dbReference type="EMBL" id="PFK46082.1"/>
    </source>
</evidence>
<dbReference type="PROSITE" id="PS51178">
    <property type="entry name" value="PASTA"/>
    <property type="match status" value="3"/>
</dbReference>
<dbReference type="Pfam" id="PF03793">
    <property type="entry name" value="PASTA"/>
    <property type="match status" value="3"/>
</dbReference>
<dbReference type="FunFam" id="1.10.510.10:FF:000021">
    <property type="entry name" value="Serine/threonine protein kinase"/>
    <property type="match status" value="1"/>
</dbReference>
<feature type="domain" description="Protein kinase" evidence="16">
    <location>
        <begin position="11"/>
        <end position="282"/>
    </location>
</feature>
<evidence type="ECO:0000256" key="1">
    <source>
        <dbReference type="ARBA" id="ARBA00011738"/>
    </source>
</evidence>
<evidence type="ECO:0000256" key="5">
    <source>
        <dbReference type="ARBA" id="ARBA00022679"/>
    </source>
</evidence>
<protein>
    <recommendedName>
        <fullName evidence="13">Serine/threonine-protein kinase PrkC</fullName>
        <ecNumber evidence="2">2.7.11.1</ecNumber>
    </recommendedName>
</protein>
<evidence type="ECO:0000256" key="9">
    <source>
        <dbReference type="ARBA" id="ARBA00022968"/>
    </source>
</evidence>
<keyword evidence="5" id="KW-0808">Transferase</keyword>
<dbReference type="InterPro" id="IPR017441">
    <property type="entry name" value="Protein_kinase_ATP_BS"/>
</dbReference>
<dbReference type="CDD" id="cd14014">
    <property type="entry name" value="STKc_PknB_like"/>
    <property type="match status" value="1"/>
</dbReference>
<keyword evidence="15" id="KW-1133">Transmembrane helix</keyword>
<dbReference type="Proteomes" id="UP000242656">
    <property type="component" value="Unassembled WGS sequence"/>
</dbReference>
<dbReference type="Gene3D" id="2.60.40.2560">
    <property type="match status" value="1"/>
</dbReference>
<dbReference type="EMBL" id="NUWN01000022">
    <property type="protein sequence ID" value="PFK46082.1"/>
    <property type="molecule type" value="Genomic_DNA"/>
</dbReference>
<evidence type="ECO:0000259" key="17">
    <source>
        <dbReference type="PROSITE" id="PS51178"/>
    </source>
</evidence>
<dbReference type="EC" id="2.7.11.1" evidence="2"/>
<dbReference type="RefSeq" id="WP_098489992.1">
    <property type="nucleotide sequence ID" value="NZ_NUWN01000022.1"/>
</dbReference>
<dbReference type="GO" id="GO:0007165">
    <property type="term" value="P:signal transduction"/>
    <property type="evidence" value="ECO:0007669"/>
    <property type="project" value="UniProtKB-ARBA"/>
</dbReference>
<dbReference type="CDD" id="cd06577">
    <property type="entry name" value="PASTA_pknB"/>
    <property type="match status" value="3"/>
</dbReference>
<evidence type="ECO:0000256" key="11">
    <source>
        <dbReference type="ARBA" id="ARBA00048679"/>
    </source>
</evidence>
<dbReference type="PROSITE" id="PS00107">
    <property type="entry name" value="PROTEIN_KINASE_ATP"/>
    <property type="match status" value="1"/>
</dbReference>
<evidence type="ECO:0000256" key="13">
    <source>
        <dbReference type="ARBA" id="ARBA00070041"/>
    </source>
</evidence>
<keyword evidence="9" id="KW-0735">Signal-anchor</keyword>
<evidence type="ECO:0000256" key="14">
    <source>
        <dbReference type="PROSITE-ProRule" id="PRU10141"/>
    </source>
</evidence>
<dbReference type="SMART" id="SM00220">
    <property type="entry name" value="S_TKc"/>
    <property type="match status" value="1"/>
</dbReference>
<evidence type="ECO:0000256" key="3">
    <source>
        <dbReference type="ARBA" id="ARBA00022527"/>
    </source>
</evidence>
<accession>A0A2B0MPJ3</accession>
<dbReference type="Gene3D" id="1.10.510.10">
    <property type="entry name" value="Transferase(Phosphotransferase) domain 1"/>
    <property type="match status" value="1"/>
</dbReference>
<organism evidence="18 19">
    <name type="scientific">Bacillus cereus</name>
    <dbReference type="NCBI Taxonomy" id="1396"/>
    <lineage>
        <taxon>Bacteria</taxon>
        <taxon>Bacillati</taxon>
        <taxon>Bacillota</taxon>
        <taxon>Bacilli</taxon>
        <taxon>Bacillales</taxon>
        <taxon>Bacillaceae</taxon>
        <taxon>Bacillus</taxon>
        <taxon>Bacillus cereus group</taxon>
    </lineage>
</organism>
<dbReference type="InterPro" id="IPR011009">
    <property type="entry name" value="Kinase-like_dom_sf"/>
</dbReference>
<evidence type="ECO:0000256" key="7">
    <source>
        <dbReference type="ARBA" id="ARBA00022777"/>
    </source>
</evidence>
<evidence type="ECO:0000259" key="16">
    <source>
        <dbReference type="PROSITE" id="PS50011"/>
    </source>
</evidence>
<dbReference type="GO" id="GO:0005524">
    <property type="term" value="F:ATP binding"/>
    <property type="evidence" value="ECO:0007669"/>
    <property type="project" value="UniProtKB-UniRule"/>
</dbReference>
<gene>
    <name evidence="18" type="ORF">COI93_05525</name>
</gene>
<feature type="domain" description="PASTA" evidence="17">
    <location>
        <begin position="433"/>
        <end position="499"/>
    </location>
</feature>
<evidence type="ECO:0000256" key="6">
    <source>
        <dbReference type="ARBA" id="ARBA00022741"/>
    </source>
</evidence>
<comment type="catalytic activity">
    <reaction evidence="11">
        <text>L-seryl-[protein] + ATP = O-phospho-L-seryl-[protein] + ADP + H(+)</text>
        <dbReference type="Rhea" id="RHEA:17989"/>
        <dbReference type="Rhea" id="RHEA-COMP:9863"/>
        <dbReference type="Rhea" id="RHEA-COMP:11604"/>
        <dbReference type="ChEBI" id="CHEBI:15378"/>
        <dbReference type="ChEBI" id="CHEBI:29999"/>
        <dbReference type="ChEBI" id="CHEBI:30616"/>
        <dbReference type="ChEBI" id="CHEBI:83421"/>
        <dbReference type="ChEBI" id="CHEBI:456216"/>
        <dbReference type="EC" id="2.7.11.1"/>
    </reaction>
</comment>
<proteinExistence type="predicted"/>
<comment type="catalytic activity">
    <reaction evidence="10">
        <text>L-threonyl-[protein] + ATP = O-phospho-L-threonyl-[protein] + ADP + H(+)</text>
        <dbReference type="Rhea" id="RHEA:46608"/>
        <dbReference type="Rhea" id="RHEA-COMP:11060"/>
        <dbReference type="Rhea" id="RHEA-COMP:11605"/>
        <dbReference type="ChEBI" id="CHEBI:15378"/>
        <dbReference type="ChEBI" id="CHEBI:30013"/>
        <dbReference type="ChEBI" id="CHEBI:30616"/>
        <dbReference type="ChEBI" id="CHEBI:61977"/>
        <dbReference type="ChEBI" id="CHEBI:456216"/>
        <dbReference type="EC" id="2.7.11.1"/>
    </reaction>
</comment>
<dbReference type="GO" id="GO:0071224">
    <property type="term" value="P:cellular response to peptidoglycan"/>
    <property type="evidence" value="ECO:0007669"/>
    <property type="project" value="UniProtKB-ARBA"/>
</dbReference>
<comment type="subunit">
    <text evidence="1">Homodimer.</text>
</comment>
<keyword evidence="15" id="KW-0472">Membrane</keyword>
<dbReference type="GO" id="GO:0004674">
    <property type="term" value="F:protein serine/threonine kinase activity"/>
    <property type="evidence" value="ECO:0007669"/>
    <property type="project" value="UniProtKB-KW"/>
</dbReference>
<dbReference type="InterPro" id="IPR000719">
    <property type="entry name" value="Prot_kinase_dom"/>
</dbReference>
<keyword evidence="7 18" id="KW-0418">Kinase</keyword>
<sequence length="657" mass="73437">MLIGKRLNDRYKLLKMIGGGGMANVYLAHDEILGRDVAVKILRLDYANNDEFIKRFHREAQSVTTLSHPNIVNMYDVGEEDGIYYLVMEYVPGQTLKQYINQRGMLPIGEALDIMEQLTSAMAHAHHFEIVHRDIKPHNILIRDDGVVKVTDFGIATATSATAITHTNSVLGSVHYLSPEQARGGIANKQSDIYSLGIVMFELLTGRQPFSGESAVAIALKHLQNETPSPKRWNPDIPQSVENIILKATAKDPFHRYQSANAMKRDIETALYPERINEQPFYIPEDMEATKAIPIIQQEQLFGNVSDETIVLNGNKVVEQMQNEEVKPKVEKKRSSKWLKVLITTFLFLAIGITLALTVIPGFFIPKDVKIPDVSGMNYETAVNALGEKGFEVAEPNIVYTDDVEAGKVIKTSPAAGRIVKENSKITIYQSGGKKKSKMSNLIGQDFDSLKADLEGKYKIIVPSYIESEKPKGQILDQSPEADQMIVEAEQDVKVWISKGPYQIRLGDFSGWTENYVNSYLNENKLIPNIKRDYSDTVEKGLVISQLPKPGTPLKEGDKVTVTISDGPKPKVTKTVKVDNIVIPYESPAEGEKKPQTVEIYKEDMGQKMDKPIETRTITESATISLEFVIQEGTKGHYKIVRDGMTIIDKEVPYPAQ</sequence>
<keyword evidence="4" id="KW-0309">Germination</keyword>
<dbReference type="GO" id="GO:0009847">
    <property type="term" value="P:spore germination"/>
    <property type="evidence" value="ECO:0007669"/>
    <property type="project" value="UniProtKB-ARBA"/>
</dbReference>
<feature type="binding site" evidence="14">
    <location>
        <position position="40"/>
    </location>
    <ligand>
        <name>ATP</name>
        <dbReference type="ChEBI" id="CHEBI:30616"/>
    </ligand>
</feature>
<dbReference type="InterPro" id="IPR005543">
    <property type="entry name" value="PASTA_dom"/>
</dbReference>
<dbReference type="Pfam" id="PF00069">
    <property type="entry name" value="Pkinase"/>
    <property type="match status" value="1"/>
</dbReference>
<evidence type="ECO:0000256" key="12">
    <source>
        <dbReference type="ARBA" id="ARBA00060432"/>
    </source>
</evidence>
<evidence type="ECO:0000256" key="10">
    <source>
        <dbReference type="ARBA" id="ARBA00047899"/>
    </source>
</evidence>
<evidence type="ECO:0000256" key="2">
    <source>
        <dbReference type="ARBA" id="ARBA00012513"/>
    </source>
</evidence>
<dbReference type="Gene3D" id="3.30.10.20">
    <property type="match status" value="3"/>
</dbReference>
<dbReference type="PROSITE" id="PS50011">
    <property type="entry name" value="PROTEIN_KINASE_DOM"/>
    <property type="match status" value="1"/>
</dbReference>
<dbReference type="Gene3D" id="3.30.200.20">
    <property type="entry name" value="Phosphorylase Kinase, domain 1"/>
    <property type="match status" value="1"/>
</dbReference>
<dbReference type="NCBIfam" id="NF033483">
    <property type="entry name" value="PknB_PASTA_kin"/>
    <property type="match status" value="1"/>
</dbReference>
<keyword evidence="3 18" id="KW-0723">Serine/threonine-protein kinase</keyword>